<protein>
    <recommendedName>
        <fullName evidence="2">Copper-binding protein MbnP-like domain-containing protein</fullName>
    </recommendedName>
</protein>
<feature type="signal peptide" evidence="1">
    <location>
        <begin position="1"/>
        <end position="20"/>
    </location>
</feature>
<evidence type="ECO:0000313" key="3">
    <source>
        <dbReference type="EMBL" id="QBZ98624.1"/>
    </source>
</evidence>
<sequence length="232" mass="26658">MTRKGIHIISFLFFCFSLLAQNKSDSLAVSFHLEFNKLPLELNKKYVSVSKDTLIIETFRCYISNIQIQYEDKSVFTEKNSYHLLDAEHPDSFQIPITKKSDKLISKITFDIGIDSLTNTSGAMAGDLDPIKGMYWAWQSGYINTKIEGKSSSCKTRNNEFQFHIGGYLQPYYAIRKMKFDCNKKADNDIYIGIDLNPFFSNLELKETNSVMIPGKDAMKLANYSTKMFYSQ</sequence>
<feature type="chain" id="PRO_5020320855" description="Copper-binding protein MbnP-like domain-containing protein" evidence="1">
    <location>
        <begin position="21"/>
        <end position="232"/>
    </location>
</feature>
<dbReference type="Pfam" id="PF20243">
    <property type="entry name" value="MbnP"/>
    <property type="match status" value="1"/>
</dbReference>
<name>A0A4V1CC87_9FLAO</name>
<reference evidence="3 4" key="1">
    <citation type="submission" date="2019-04" db="EMBL/GenBank/DDBJ databases">
        <title>Flavobacterium sp. GS03.</title>
        <authorList>
            <person name="Kim H."/>
        </authorList>
    </citation>
    <scope>NUCLEOTIDE SEQUENCE [LARGE SCALE GENOMIC DNA]</scope>
    <source>
        <strain evidence="3 4">GS03</strain>
    </source>
</reference>
<dbReference type="InterPro" id="IPR046863">
    <property type="entry name" value="MbnP-like_dom"/>
</dbReference>
<accession>A0A4V1CC87</accession>
<evidence type="ECO:0000259" key="2">
    <source>
        <dbReference type="Pfam" id="PF20243"/>
    </source>
</evidence>
<keyword evidence="4" id="KW-1185">Reference proteome</keyword>
<evidence type="ECO:0000256" key="1">
    <source>
        <dbReference type="SAM" id="SignalP"/>
    </source>
</evidence>
<feature type="domain" description="Copper-binding protein MbnP-like" evidence="2">
    <location>
        <begin position="26"/>
        <end position="212"/>
    </location>
</feature>
<dbReference type="EMBL" id="CP038810">
    <property type="protein sequence ID" value="QBZ98624.1"/>
    <property type="molecule type" value="Genomic_DNA"/>
</dbReference>
<proteinExistence type="predicted"/>
<dbReference type="AlphaFoldDB" id="A0A4V1CC87"/>
<dbReference type="Proteomes" id="UP000296862">
    <property type="component" value="Chromosome"/>
</dbReference>
<evidence type="ECO:0000313" key="4">
    <source>
        <dbReference type="Proteomes" id="UP000296862"/>
    </source>
</evidence>
<keyword evidence="1" id="KW-0732">Signal</keyword>
<gene>
    <name evidence="3" type="ORF">GS03_02133</name>
</gene>
<dbReference type="KEGG" id="fsn:GS03_02133"/>
<organism evidence="3 4">
    <name type="scientific">Flavobacterium sangjuense</name>
    <dbReference type="NCBI Taxonomy" id="2518177"/>
    <lineage>
        <taxon>Bacteria</taxon>
        <taxon>Pseudomonadati</taxon>
        <taxon>Bacteroidota</taxon>
        <taxon>Flavobacteriia</taxon>
        <taxon>Flavobacteriales</taxon>
        <taxon>Flavobacteriaceae</taxon>
        <taxon>Flavobacterium</taxon>
    </lineage>
</organism>